<evidence type="ECO:0000313" key="3">
    <source>
        <dbReference type="Proteomes" id="UP001519332"/>
    </source>
</evidence>
<dbReference type="SUPFAM" id="SSF54593">
    <property type="entry name" value="Glyoxalase/Bleomycin resistance protein/Dihydroxybiphenyl dioxygenase"/>
    <property type="match status" value="1"/>
</dbReference>
<dbReference type="Pfam" id="PF18029">
    <property type="entry name" value="Glyoxalase_6"/>
    <property type="match status" value="1"/>
</dbReference>
<dbReference type="PANTHER" id="PTHR35908:SF1">
    <property type="entry name" value="CONSERVED PROTEIN"/>
    <property type="match status" value="1"/>
</dbReference>
<feature type="domain" description="VOC" evidence="1">
    <location>
        <begin position="2"/>
        <end position="114"/>
    </location>
</feature>
<dbReference type="Proteomes" id="UP001519332">
    <property type="component" value="Unassembled WGS sequence"/>
</dbReference>
<organism evidence="2 3">
    <name type="scientific">Kibdelosporangium banguiense</name>
    <dbReference type="NCBI Taxonomy" id="1365924"/>
    <lineage>
        <taxon>Bacteria</taxon>
        <taxon>Bacillati</taxon>
        <taxon>Actinomycetota</taxon>
        <taxon>Actinomycetes</taxon>
        <taxon>Pseudonocardiales</taxon>
        <taxon>Pseudonocardiaceae</taxon>
        <taxon>Kibdelosporangium</taxon>
    </lineage>
</organism>
<dbReference type="InterPro" id="IPR041581">
    <property type="entry name" value="Glyoxalase_6"/>
</dbReference>
<evidence type="ECO:0000259" key="1">
    <source>
        <dbReference type="PROSITE" id="PS51819"/>
    </source>
</evidence>
<gene>
    <name evidence="2" type="ORF">JOF56_006098</name>
</gene>
<comment type="caution">
    <text evidence="2">The sequence shown here is derived from an EMBL/GenBank/DDBJ whole genome shotgun (WGS) entry which is preliminary data.</text>
</comment>
<dbReference type="GO" id="GO:0016829">
    <property type="term" value="F:lyase activity"/>
    <property type="evidence" value="ECO:0007669"/>
    <property type="project" value="UniProtKB-KW"/>
</dbReference>
<dbReference type="PROSITE" id="PS51819">
    <property type="entry name" value="VOC"/>
    <property type="match status" value="1"/>
</dbReference>
<dbReference type="RefSeq" id="WP_209642879.1">
    <property type="nucleotide sequence ID" value="NZ_JAGINW010000001.1"/>
</dbReference>
<dbReference type="PANTHER" id="PTHR35908">
    <property type="entry name" value="HYPOTHETICAL FUSION PROTEIN"/>
    <property type="match status" value="1"/>
</dbReference>
<dbReference type="InterPro" id="IPR037523">
    <property type="entry name" value="VOC_core"/>
</dbReference>
<dbReference type="InterPro" id="IPR029068">
    <property type="entry name" value="Glyas_Bleomycin-R_OHBP_Dase"/>
</dbReference>
<evidence type="ECO:0000313" key="2">
    <source>
        <dbReference type="EMBL" id="MBP2325713.1"/>
    </source>
</evidence>
<dbReference type="EMBL" id="JAGINW010000001">
    <property type="protein sequence ID" value="MBP2325713.1"/>
    <property type="molecule type" value="Genomic_DNA"/>
</dbReference>
<protein>
    <submittedName>
        <fullName evidence="2">Enzyme related to lactoylglutathione lyase</fullName>
    </submittedName>
</protein>
<dbReference type="CDD" id="cd06587">
    <property type="entry name" value="VOC"/>
    <property type="match status" value="1"/>
</dbReference>
<keyword evidence="2" id="KW-0456">Lyase</keyword>
<dbReference type="Gene3D" id="3.10.180.10">
    <property type="entry name" value="2,3-Dihydroxybiphenyl 1,2-Dioxygenase, domain 1"/>
    <property type="match status" value="1"/>
</dbReference>
<sequence length="116" mass="12351">MTLTTIVIDTARPAELAAFYQTVTGWKIASSGDDFASLTGGPVQLAFQHVEGYNAAGWPDPAKHMHLDFEVPDIEVAEKELLAAGATKPEFQPGGAEWTVLADPEGHVFCLIPAGE</sequence>
<keyword evidence="3" id="KW-1185">Reference proteome</keyword>
<name>A0ABS4TMS4_9PSEU</name>
<reference evidence="2 3" key="1">
    <citation type="submission" date="2021-03" db="EMBL/GenBank/DDBJ databases">
        <title>Sequencing the genomes of 1000 actinobacteria strains.</title>
        <authorList>
            <person name="Klenk H.-P."/>
        </authorList>
    </citation>
    <scope>NUCLEOTIDE SEQUENCE [LARGE SCALE GENOMIC DNA]</scope>
    <source>
        <strain evidence="2 3">DSM 46670</strain>
    </source>
</reference>
<proteinExistence type="predicted"/>
<accession>A0ABS4TMS4</accession>